<dbReference type="InterPro" id="IPR018631">
    <property type="entry name" value="AAA-ATPase-like_dom"/>
</dbReference>
<evidence type="ECO:0000256" key="1">
    <source>
        <dbReference type="SAM" id="MobiDB-lite"/>
    </source>
</evidence>
<dbReference type="Pfam" id="PF09820">
    <property type="entry name" value="AAA-ATPase_like"/>
    <property type="match status" value="1"/>
</dbReference>
<evidence type="ECO:0000313" key="3">
    <source>
        <dbReference type="EMBL" id="KAJ7212916.1"/>
    </source>
</evidence>
<protein>
    <recommendedName>
        <fullName evidence="2">AAA-ATPase-like domain-containing protein</fullName>
    </recommendedName>
</protein>
<dbReference type="EMBL" id="JARJCW010000022">
    <property type="protein sequence ID" value="KAJ7212916.1"/>
    <property type="molecule type" value="Genomic_DNA"/>
</dbReference>
<dbReference type="AlphaFoldDB" id="A0AAD6VKZ0"/>
<evidence type="ECO:0000313" key="4">
    <source>
        <dbReference type="Proteomes" id="UP001219525"/>
    </source>
</evidence>
<keyword evidence="4" id="KW-1185">Reference proteome</keyword>
<name>A0AAD6VKZ0_9AGAR</name>
<feature type="region of interest" description="Disordered" evidence="1">
    <location>
        <begin position="192"/>
        <end position="244"/>
    </location>
</feature>
<comment type="caution">
    <text evidence="3">The sequence shown here is derived from an EMBL/GenBank/DDBJ whole genome shotgun (WGS) entry which is preliminary data.</text>
</comment>
<evidence type="ECO:0000259" key="2">
    <source>
        <dbReference type="Pfam" id="PF09820"/>
    </source>
</evidence>
<proteinExistence type="predicted"/>
<reference evidence="3" key="1">
    <citation type="submission" date="2023-03" db="EMBL/GenBank/DDBJ databases">
        <title>Massive genome expansion in bonnet fungi (Mycena s.s.) driven by repeated elements and novel gene families across ecological guilds.</title>
        <authorList>
            <consortium name="Lawrence Berkeley National Laboratory"/>
            <person name="Harder C.B."/>
            <person name="Miyauchi S."/>
            <person name="Viragh M."/>
            <person name="Kuo A."/>
            <person name="Thoen E."/>
            <person name="Andreopoulos B."/>
            <person name="Lu D."/>
            <person name="Skrede I."/>
            <person name="Drula E."/>
            <person name="Henrissat B."/>
            <person name="Morin E."/>
            <person name="Kohler A."/>
            <person name="Barry K."/>
            <person name="LaButti K."/>
            <person name="Morin E."/>
            <person name="Salamov A."/>
            <person name="Lipzen A."/>
            <person name="Mereny Z."/>
            <person name="Hegedus B."/>
            <person name="Baldrian P."/>
            <person name="Stursova M."/>
            <person name="Weitz H."/>
            <person name="Taylor A."/>
            <person name="Grigoriev I.V."/>
            <person name="Nagy L.G."/>
            <person name="Martin F."/>
            <person name="Kauserud H."/>
        </authorList>
    </citation>
    <scope>NUCLEOTIDE SEQUENCE</scope>
    <source>
        <strain evidence="3">9144</strain>
    </source>
</reference>
<dbReference type="PANTHER" id="PTHR34825">
    <property type="entry name" value="CONSERVED PROTEIN, WITH A WEAK D-GALACTARATE DEHYDRATASE/ALTRONATE HYDROLASE DOMAIN"/>
    <property type="match status" value="1"/>
</dbReference>
<organism evidence="3 4">
    <name type="scientific">Mycena pura</name>
    <dbReference type="NCBI Taxonomy" id="153505"/>
    <lineage>
        <taxon>Eukaryota</taxon>
        <taxon>Fungi</taxon>
        <taxon>Dikarya</taxon>
        <taxon>Basidiomycota</taxon>
        <taxon>Agaricomycotina</taxon>
        <taxon>Agaricomycetes</taxon>
        <taxon>Agaricomycetidae</taxon>
        <taxon>Agaricales</taxon>
        <taxon>Marasmiineae</taxon>
        <taxon>Mycenaceae</taxon>
        <taxon>Mycena</taxon>
    </lineage>
</organism>
<gene>
    <name evidence="3" type="ORF">GGX14DRAFT_619396</name>
</gene>
<sequence length="845" mass="95981">MSDTAPHGSIRISCVLLDDRQSHRSPDKSRPLTSLNVDLPTAVIKGLQVSKFLRIAQNAHPVCDLCYQSYPILVKSAHLINTGCPLPASDIILNLQDSGNSKFMPSHLPLSTYIGDDGIDAWKVTIILECTFDLSKRLPIELRSILKLPTYDLSQFDRDLRNYYQLEMVLIYETSSEESLKLESKRLLDVSNDDSDLSTLSTGSHQSKRSFLESDNDEHGSEVHKKRVKSHPSSPAFELPAPGTRLPEGTDTFVEFLNRPSTAYVDKTHCILSLPDRYRYLLLRPPRFGKTTFLSTLQDYYDIHGARTFTDRFGSLAVVTDAPENPPLHSQHLCLAFDLQDMTVEFTAEEIISRLTGSICYTLNLFLRKYATELQLSHSEHPFLYENVHNFKNIFELVRASGHTMFVIVDNFDTPFQTQRPIDRWVRERAGTKGISNFLDSCFWAPLLTGSDVIRKLVVAGVLLPKHSMLRHLQLDIAQNFQVSCGFTEREALDFAFSVLNETVDVAELKCLCGGYVFPSQEASRDLPELLLHPQRLIDWIGRRIPSHRNNARFCLSESQLLSDIFEAIAKESGVAGAVSVSDLIGLLATGTVEVDCEVDALVDYDVNAPKWTALYYAGALTPDDLQAGTFRIPNDASFLDAWSNYCERDLPERFQTLFSSILRDQLQRGLARQREPNLRGIFELVMRNEHLICLRERVNPIILLPEDETRFQIPAYQTGKVMTVELRTLTLNGMWRGAHPNDDDRRPTSEELQQLHHELIKADDADLLARSYRAWSRTLNAMETVLVSSFFDLEPEIPQFLAVGGARVLLRQPPKAVEEQKDQEDDLFHYEDPLALCQWYWEVN</sequence>
<accession>A0AAD6VKZ0</accession>
<dbReference type="PANTHER" id="PTHR34825:SF1">
    <property type="entry name" value="AAA-ATPASE-LIKE DOMAIN-CONTAINING PROTEIN"/>
    <property type="match status" value="1"/>
</dbReference>
<dbReference type="Proteomes" id="UP001219525">
    <property type="component" value="Unassembled WGS sequence"/>
</dbReference>
<feature type="domain" description="AAA-ATPase-like" evidence="2">
    <location>
        <begin position="249"/>
        <end position="463"/>
    </location>
</feature>